<feature type="compositionally biased region" description="Basic and acidic residues" evidence="1">
    <location>
        <begin position="73"/>
        <end position="85"/>
    </location>
</feature>
<protein>
    <submittedName>
        <fullName evidence="2">Uncharacterized protein</fullName>
    </submittedName>
</protein>
<feature type="non-terminal residue" evidence="2">
    <location>
        <position position="1"/>
    </location>
</feature>
<feature type="region of interest" description="Disordered" evidence="1">
    <location>
        <begin position="1"/>
        <end position="85"/>
    </location>
</feature>
<feature type="compositionally biased region" description="Polar residues" evidence="1">
    <location>
        <begin position="23"/>
        <end position="37"/>
    </location>
</feature>
<comment type="caution">
    <text evidence="2">The sequence shown here is derived from an EMBL/GenBank/DDBJ whole genome shotgun (WGS) entry which is preliminary data.</text>
</comment>
<accession>A0A3E2H1H2</accession>
<evidence type="ECO:0000256" key="1">
    <source>
        <dbReference type="SAM" id="MobiDB-lite"/>
    </source>
</evidence>
<keyword evidence="3" id="KW-1185">Reference proteome</keyword>
<evidence type="ECO:0000313" key="3">
    <source>
        <dbReference type="Proteomes" id="UP000258309"/>
    </source>
</evidence>
<name>A0A3E2H1H2_SCYLI</name>
<dbReference type="EMBL" id="NCSJ02000219">
    <property type="protein sequence ID" value="RFU27181.1"/>
    <property type="molecule type" value="Genomic_DNA"/>
</dbReference>
<dbReference type="Proteomes" id="UP000258309">
    <property type="component" value="Unassembled WGS sequence"/>
</dbReference>
<organism evidence="2 3">
    <name type="scientific">Scytalidium lignicola</name>
    <name type="common">Hyphomycete</name>
    <dbReference type="NCBI Taxonomy" id="5539"/>
    <lineage>
        <taxon>Eukaryota</taxon>
        <taxon>Fungi</taxon>
        <taxon>Dikarya</taxon>
        <taxon>Ascomycota</taxon>
        <taxon>Pezizomycotina</taxon>
        <taxon>Leotiomycetes</taxon>
        <taxon>Leotiomycetes incertae sedis</taxon>
        <taxon>Scytalidium</taxon>
    </lineage>
</organism>
<feature type="non-terminal residue" evidence="2">
    <location>
        <position position="85"/>
    </location>
</feature>
<reference evidence="2 3" key="1">
    <citation type="submission" date="2018-05" db="EMBL/GenBank/DDBJ databases">
        <title>Draft genome sequence of Scytalidium lignicola DSM 105466, a ubiquitous saprotrophic fungus.</title>
        <authorList>
            <person name="Buettner E."/>
            <person name="Gebauer A.M."/>
            <person name="Hofrichter M."/>
            <person name="Liers C."/>
            <person name="Kellner H."/>
        </authorList>
    </citation>
    <scope>NUCLEOTIDE SEQUENCE [LARGE SCALE GENOMIC DNA]</scope>
    <source>
        <strain evidence="2 3">DSM 105466</strain>
    </source>
</reference>
<dbReference type="AlphaFoldDB" id="A0A3E2H1H2"/>
<dbReference type="OrthoDB" id="5098910at2759"/>
<gene>
    <name evidence="2" type="ORF">B7463_g9153</name>
</gene>
<evidence type="ECO:0000313" key="2">
    <source>
        <dbReference type="EMBL" id="RFU27181.1"/>
    </source>
</evidence>
<sequence length="85" mass="9263">MSDHQASHEIEDRDAKKAVTAGLTDQETIEQLSSTGNAAKDKRRDSIGNNEEDTSAEARDRAMEISGNSNGIEVEREKDMKATAV</sequence>
<feature type="compositionally biased region" description="Basic and acidic residues" evidence="1">
    <location>
        <begin position="1"/>
        <end position="17"/>
    </location>
</feature>
<proteinExistence type="predicted"/>